<reference evidence="1 2" key="1">
    <citation type="journal article" date="2015" name="Genome Announc.">
        <title>Complete Genome Sequence of Methanosphaerula palustris E1-9CT, a Hydrogenotrophic Methanogen Isolated from a Minerotrophic Fen Peatland.</title>
        <authorList>
            <person name="Cadillo-Quiroz H."/>
            <person name="Browne P."/>
            <person name="Kyrpides N."/>
            <person name="Woyke T."/>
            <person name="Goodwin L."/>
            <person name="Detter C."/>
            <person name="Yavitt J.B."/>
            <person name="Zinder S.H."/>
        </authorList>
    </citation>
    <scope>NUCLEOTIDE SEQUENCE [LARGE SCALE GENOMIC DNA]</scope>
    <source>
        <strain evidence="2">ATCC BAA-1556 / DSM 19958 / E1-9c</strain>
    </source>
</reference>
<dbReference type="GeneID" id="7271829"/>
<dbReference type="OrthoDB" id="85890at2157"/>
<dbReference type="eggNOG" id="arCOG04238">
    <property type="taxonomic scope" value="Archaea"/>
</dbReference>
<accession>B8GFK3</accession>
<name>B8GFK3_METPE</name>
<organism evidence="1 2">
    <name type="scientific">Methanosphaerula palustris (strain ATCC BAA-1556 / DSM 19958 / E1-9c)</name>
    <dbReference type="NCBI Taxonomy" id="521011"/>
    <lineage>
        <taxon>Archaea</taxon>
        <taxon>Methanobacteriati</taxon>
        <taxon>Methanobacteriota</taxon>
        <taxon>Stenosarchaea group</taxon>
        <taxon>Methanomicrobia</taxon>
        <taxon>Methanomicrobiales</taxon>
        <taxon>Methanoregulaceae</taxon>
        <taxon>Methanosphaerula</taxon>
    </lineage>
</organism>
<dbReference type="PANTHER" id="PTHR42280">
    <property type="entry name" value="CITG FAMILY PROTEIN"/>
    <property type="match status" value="1"/>
</dbReference>
<dbReference type="Proteomes" id="UP000002457">
    <property type="component" value="Chromosome"/>
</dbReference>
<dbReference type="PANTHER" id="PTHR42280:SF1">
    <property type="entry name" value="CITG FAMILY PROTEIN"/>
    <property type="match status" value="1"/>
</dbReference>
<dbReference type="STRING" id="521011.Mpal_0684"/>
<dbReference type="Pfam" id="PF01874">
    <property type="entry name" value="CitG"/>
    <property type="match status" value="1"/>
</dbReference>
<dbReference type="AlphaFoldDB" id="B8GFK3"/>
<dbReference type="EMBL" id="CP001338">
    <property type="protein sequence ID" value="ACL16051.1"/>
    <property type="molecule type" value="Genomic_DNA"/>
</dbReference>
<dbReference type="InterPro" id="IPR002736">
    <property type="entry name" value="CitG"/>
</dbReference>
<sequence length="272" mass="30026">MRSKGASRADQAQLAMMLEVCASPKPGNVDRCHDYPDTRLEHFLASTLMVRPVLERAEQRATGIGTLIREAVQATSFHRGGNTHFGAFILLMPLICGGDLVGAVREVSTTTVQDAVEFYRAFGLTEVRVCAEDELDVHDPAAIEQIRTREITLYDLMVHSAEKDMVAREWVNGFALTRRTADFLLAYEDSRAAIPAAFLNLLATEQDSFIVKKLGRAKAEQTRLMAAEVLRGQKSVESLDAWCIAEKVNPGSLADIIIASIFTALGEGWQWD</sequence>
<dbReference type="RefSeq" id="WP_012617370.1">
    <property type="nucleotide sequence ID" value="NC_011832.1"/>
</dbReference>
<gene>
    <name evidence="1" type="ordered locus">Mpal_0684</name>
</gene>
<dbReference type="HOGENOM" id="CLU_063627_0_0_2"/>
<proteinExistence type="predicted"/>
<dbReference type="GO" id="GO:0046917">
    <property type="term" value="F:triphosphoribosyl-dephospho-CoA synthase activity"/>
    <property type="evidence" value="ECO:0007669"/>
    <property type="project" value="InterPro"/>
</dbReference>
<keyword evidence="2" id="KW-1185">Reference proteome</keyword>
<evidence type="ECO:0000313" key="1">
    <source>
        <dbReference type="EMBL" id="ACL16051.1"/>
    </source>
</evidence>
<dbReference type="KEGG" id="mpl:Mpal_0684"/>
<dbReference type="GO" id="GO:0005524">
    <property type="term" value="F:ATP binding"/>
    <property type="evidence" value="ECO:0007669"/>
    <property type="project" value="InterPro"/>
</dbReference>
<dbReference type="Gene3D" id="1.10.4200.10">
    <property type="entry name" value="Triphosphoribosyl-dephospho-CoA protein"/>
    <property type="match status" value="1"/>
</dbReference>
<evidence type="ECO:0000313" key="2">
    <source>
        <dbReference type="Proteomes" id="UP000002457"/>
    </source>
</evidence>
<protein>
    <submittedName>
        <fullName evidence="1">Triphosphoribosyl-dephospho-CoA protein</fullName>
    </submittedName>
</protein>